<name>A2I3R6_CAMJU</name>
<dbReference type="InterPro" id="IPR029044">
    <property type="entry name" value="Nucleotide-diphossugar_trans"/>
</dbReference>
<evidence type="ECO:0000313" key="2">
    <source>
        <dbReference type="EMBL" id="AHI17068.1"/>
    </source>
</evidence>
<dbReference type="InterPro" id="IPR010446">
    <property type="entry name" value="GalNAc_Trfase_b"/>
</dbReference>
<reference evidence="2" key="2">
    <citation type="submission" date="2013-08" db="EMBL/GenBank/DDBJ databases">
        <title>Sequencing of Campylobacter jejuni GC-158 LOS locus.</title>
        <authorList>
            <person name="Gilbert M."/>
            <person name="Brochu D."/>
            <person name="Karwaski M.-F."/>
            <person name="Yuki N."/>
        </authorList>
    </citation>
    <scope>NUCLEOTIDE SEQUENCE</scope>
    <source>
        <strain evidence="2">GC158</strain>
    </source>
</reference>
<dbReference type="CAZy" id="GT82">
    <property type="family name" value="Glycosyltransferase Family 82"/>
</dbReference>
<accession>A2I3R6</accession>
<dbReference type="EMBL" id="KF546502">
    <property type="protein sequence ID" value="AHI17068.1"/>
    <property type="molecule type" value="Genomic_DNA"/>
</dbReference>
<dbReference type="SUPFAM" id="SSF53448">
    <property type="entry name" value="Nucleotide-diphospho-sugar transferases"/>
    <property type="match status" value="1"/>
</dbReference>
<dbReference type="GO" id="GO:0016740">
    <property type="term" value="F:transferase activity"/>
    <property type="evidence" value="ECO:0007669"/>
    <property type="project" value="UniProtKB-KW"/>
</dbReference>
<sequence length="207" mass="24274">MLKKIISLYKRYSISKKLVLDNEHFIKENKNIYGKKHKGFFDLDEKAKDVKSPLNPWGFIRVKNEALTLRVSLESILPALQRGIIAYNDCDDGSEELILEFCKQYPNFIAKKYPYKVDLENPKNEENKLYSYYNWAASFIPLDEWFIKIDVDHYYDAKKLYKSFYRIDQENKALCYPRINFIILNGNIYVQNSGNYGFIGGGGSTLD</sequence>
<dbReference type="AlphaFoldDB" id="A2I3R6"/>
<organism evidence="1">
    <name type="scientific">Campylobacter jejuni</name>
    <dbReference type="NCBI Taxonomy" id="197"/>
    <lineage>
        <taxon>Bacteria</taxon>
        <taxon>Pseudomonadati</taxon>
        <taxon>Campylobacterota</taxon>
        <taxon>Epsilonproteobacteria</taxon>
        <taxon>Campylobacterales</taxon>
        <taxon>Campylobacteraceae</taxon>
        <taxon>Campylobacter</taxon>
    </lineage>
</organism>
<dbReference type="EMBL" id="EF064287">
    <property type="protein sequence ID" value="ABM74200.1"/>
    <property type="molecule type" value="Genomic_DNA"/>
</dbReference>
<keyword evidence="1" id="KW-0808">Transferase</keyword>
<protein>
    <submittedName>
        <fullName evidence="1">Truncated beta-1,4-N-acetylgalactosaminyltransferase</fullName>
    </submittedName>
</protein>
<gene>
    <name evidence="1" type="primary">cgtA-II</name>
</gene>
<dbReference type="RefSeq" id="WP_171822998.1">
    <property type="nucleotide sequence ID" value="NZ_AP028331.1"/>
</dbReference>
<proteinExistence type="predicted"/>
<reference evidence="1" key="1">
    <citation type="journal article" date="2007" name="Infect. Immun.">
        <title>Structural characterization of Campylobacter jejuni lipooligosaccharide outer cores associated with Guillain-Barre and Miller Fisher syndromes.</title>
        <authorList>
            <person name="Godschalk P.C."/>
            <person name="Kuijf M.L."/>
            <person name="Li J."/>
            <person name="St Michael F."/>
            <person name="Ang C.W."/>
            <person name="Jacobs B.C."/>
            <person name="Karwaski M.F."/>
            <person name="Brochu D."/>
            <person name="Moterassed A."/>
            <person name="Endtz H.P."/>
            <person name="van Belkum A."/>
            <person name="Gilbert M."/>
        </authorList>
    </citation>
    <scope>NUCLEOTIDE SEQUENCE</scope>
    <source>
        <strain evidence="1">MF20</strain>
    </source>
</reference>
<dbReference type="Gene3D" id="3.90.550.10">
    <property type="entry name" value="Spore Coat Polysaccharide Biosynthesis Protein SpsA, Chain A"/>
    <property type="match status" value="1"/>
</dbReference>
<dbReference type="Pfam" id="PF06306">
    <property type="entry name" value="CgtA"/>
    <property type="match status" value="1"/>
</dbReference>
<evidence type="ECO:0000313" key="1">
    <source>
        <dbReference type="EMBL" id="ABM74200.1"/>
    </source>
</evidence>